<protein>
    <recommendedName>
        <fullName evidence="4">mannan endo-1,4-beta-mannosidase</fullName>
        <ecNumber evidence="4">3.2.1.78</ecNumber>
    </recommendedName>
</protein>
<evidence type="ECO:0000256" key="6">
    <source>
        <dbReference type="ARBA" id="ARBA00022729"/>
    </source>
</evidence>
<evidence type="ECO:0000256" key="2">
    <source>
        <dbReference type="ARBA" id="ARBA00004613"/>
    </source>
</evidence>
<comment type="catalytic activity">
    <reaction evidence="1">
        <text>Random hydrolysis of (1-&gt;4)-beta-D-mannosidic linkages in mannans, galactomannans and glucomannans.</text>
        <dbReference type="EC" id="3.2.1.78"/>
    </reaction>
</comment>
<dbReference type="Gene3D" id="3.20.20.80">
    <property type="entry name" value="Glycosidases"/>
    <property type="match status" value="1"/>
</dbReference>
<dbReference type="GO" id="GO:0005576">
    <property type="term" value="C:extracellular region"/>
    <property type="evidence" value="ECO:0007669"/>
    <property type="project" value="UniProtKB-SubCell"/>
</dbReference>
<evidence type="ECO:0000313" key="11">
    <source>
        <dbReference type="Proteomes" id="UP001163823"/>
    </source>
</evidence>
<proteinExistence type="inferred from homology"/>
<gene>
    <name evidence="10" type="ORF">O6P43_007348</name>
</gene>
<name>A0AAD7QAF7_QUISA</name>
<dbReference type="InterPro" id="IPR017853">
    <property type="entry name" value="GH"/>
</dbReference>
<evidence type="ECO:0000313" key="10">
    <source>
        <dbReference type="EMBL" id="KAJ7977773.1"/>
    </source>
</evidence>
<dbReference type="KEGG" id="qsa:O6P43_007348"/>
<evidence type="ECO:0000256" key="3">
    <source>
        <dbReference type="ARBA" id="ARBA00005641"/>
    </source>
</evidence>
<keyword evidence="8" id="KW-0326">Glycosidase</keyword>
<keyword evidence="7" id="KW-0378">Hydrolase</keyword>
<dbReference type="AlphaFoldDB" id="A0AAD7QAF7"/>
<comment type="subcellular location">
    <subcellularLocation>
        <location evidence="2">Secreted</location>
    </subcellularLocation>
</comment>
<reference evidence="10" key="1">
    <citation type="journal article" date="2023" name="Science">
        <title>Elucidation of the pathway for biosynthesis of saponin adjuvants from the soapbark tree.</title>
        <authorList>
            <person name="Reed J."/>
            <person name="Orme A."/>
            <person name="El-Demerdash A."/>
            <person name="Owen C."/>
            <person name="Martin L.B.B."/>
            <person name="Misra R.C."/>
            <person name="Kikuchi S."/>
            <person name="Rejzek M."/>
            <person name="Martin A.C."/>
            <person name="Harkess A."/>
            <person name="Leebens-Mack J."/>
            <person name="Louveau T."/>
            <person name="Stephenson M.J."/>
            <person name="Osbourn A."/>
        </authorList>
    </citation>
    <scope>NUCLEOTIDE SEQUENCE</scope>
    <source>
        <strain evidence="10">S10</strain>
    </source>
</reference>
<accession>A0AAD7QAF7</accession>
<keyword evidence="11" id="KW-1185">Reference proteome</keyword>
<evidence type="ECO:0000259" key="9">
    <source>
        <dbReference type="Pfam" id="PF26410"/>
    </source>
</evidence>
<organism evidence="10 11">
    <name type="scientific">Quillaja saponaria</name>
    <name type="common">Soap bark tree</name>
    <dbReference type="NCBI Taxonomy" id="32244"/>
    <lineage>
        <taxon>Eukaryota</taxon>
        <taxon>Viridiplantae</taxon>
        <taxon>Streptophyta</taxon>
        <taxon>Embryophyta</taxon>
        <taxon>Tracheophyta</taxon>
        <taxon>Spermatophyta</taxon>
        <taxon>Magnoliopsida</taxon>
        <taxon>eudicotyledons</taxon>
        <taxon>Gunneridae</taxon>
        <taxon>Pentapetalae</taxon>
        <taxon>rosids</taxon>
        <taxon>fabids</taxon>
        <taxon>Fabales</taxon>
        <taxon>Quillajaceae</taxon>
        <taxon>Quillaja</taxon>
    </lineage>
</organism>
<dbReference type="PANTHER" id="PTHR31451:SF39">
    <property type="entry name" value="MANNAN ENDO-1,4-BETA-MANNOSIDASE 1"/>
    <property type="match status" value="1"/>
</dbReference>
<dbReference type="PANTHER" id="PTHR31451">
    <property type="match status" value="1"/>
</dbReference>
<comment type="caution">
    <text evidence="10">The sequence shown here is derived from an EMBL/GenBank/DDBJ whole genome shotgun (WGS) entry which is preliminary data.</text>
</comment>
<keyword evidence="6" id="KW-0732">Signal</keyword>
<evidence type="ECO:0000256" key="8">
    <source>
        <dbReference type="ARBA" id="ARBA00023295"/>
    </source>
</evidence>
<evidence type="ECO:0000256" key="4">
    <source>
        <dbReference type="ARBA" id="ARBA00012706"/>
    </source>
</evidence>
<dbReference type="EC" id="3.2.1.78" evidence="4"/>
<dbReference type="InterPro" id="IPR001547">
    <property type="entry name" value="Glyco_hydro_5"/>
</dbReference>
<evidence type="ECO:0000256" key="7">
    <source>
        <dbReference type="ARBA" id="ARBA00022801"/>
    </source>
</evidence>
<sequence>MGIVRVVMVVIDQAQPNTVDQMVFVGRSGTKFVLDGEPSSDPSTRSKVTQTFQDASQYGLTITRTWAFSDGGSRPLQISPGSYNEDMFKGLDFVISEAGKHGVRLILSLVNSWNDFGGKHQYVQWASDRGLYMKNDDDFYSHSIVKQYYKNHVKDDSSIFALELINEPRSQSDNCRRKIQEWVREMAAHVESIDGKHLLEVGMEGFYGETMPERKQYNPGYQVGTDFISNNQVPEIDFATIHLYPEQWLNASDEVQDAFVDNWVNFHIQDSNNVLKKPILIAEFGMSSTSQGYNVEKRDNYYRKLYNMIYNSAKSGGPCKGGIFWQLMIEEMKEMGDGYEVILAESPSTAKVILEQSQKLSSLT</sequence>
<dbReference type="GO" id="GO:0016985">
    <property type="term" value="F:mannan endo-1,4-beta-mannosidase activity"/>
    <property type="evidence" value="ECO:0007669"/>
    <property type="project" value="UniProtKB-EC"/>
</dbReference>
<dbReference type="SUPFAM" id="SSF51445">
    <property type="entry name" value="(Trans)glycosidases"/>
    <property type="match status" value="1"/>
</dbReference>
<dbReference type="FunFam" id="3.20.20.80:FF:000313">
    <property type="entry name" value="Uncharacterized protein"/>
    <property type="match status" value="1"/>
</dbReference>
<dbReference type="EMBL" id="JARAOO010000003">
    <property type="protein sequence ID" value="KAJ7977773.1"/>
    <property type="molecule type" value="Genomic_DNA"/>
</dbReference>
<dbReference type="Pfam" id="PF26410">
    <property type="entry name" value="GH5_mannosidase"/>
    <property type="match status" value="1"/>
</dbReference>
<feature type="domain" description="Glycoside hydrolase family 5" evidence="9">
    <location>
        <begin position="49"/>
        <end position="326"/>
    </location>
</feature>
<dbReference type="Proteomes" id="UP001163823">
    <property type="component" value="Chromosome 3"/>
</dbReference>
<keyword evidence="5" id="KW-0964">Secreted</keyword>
<evidence type="ECO:0000256" key="1">
    <source>
        <dbReference type="ARBA" id="ARBA00001678"/>
    </source>
</evidence>
<comment type="similarity">
    <text evidence="3">Belongs to the glycosyl hydrolase 5 (cellulase A) family.</text>
</comment>
<dbReference type="InterPro" id="IPR045053">
    <property type="entry name" value="MAN-like"/>
</dbReference>
<evidence type="ECO:0000256" key="5">
    <source>
        <dbReference type="ARBA" id="ARBA00022525"/>
    </source>
</evidence>